<reference evidence="11" key="1">
    <citation type="submission" date="2018-04" db="EMBL/GenBank/DDBJ databases">
        <title>Whole genome sequencing of Hypsizygus marmoreus.</title>
        <authorList>
            <person name="Choi I.-G."/>
            <person name="Min B."/>
            <person name="Kim J.-G."/>
            <person name="Kim S."/>
            <person name="Oh Y.-L."/>
            <person name="Kong W.-S."/>
            <person name="Park H."/>
            <person name="Jeong J."/>
            <person name="Song E.-S."/>
        </authorList>
    </citation>
    <scope>NUCLEOTIDE SEQUENCE [LARGE SCALE GENOMIC DNA]</scope>
    <source>
        <strain evidence="11">51987-8</strain>
    </source>
</reference>
<evidence type="ECO:0000256" key="8">
    <source>
        <dbReference type="ARBA" id="ARBA00054767"/>
    </source>
</evidence>
<dbReference type="GO" id="GO:0003729">
    <property type="term" value="F:mRNA binding"/>
    <property type="evidence" value="ECO:0007669"/>
    <property type="project" value="InterPro"/>
</dbReference>
<comment type="subcellular location">
    <subcellularLocation>
        <location evidence="1">Cytoplasm</location>
        <location evidence="1">P-body</location>
    </subcellularLocation>
    <subcellularLocation>
        <location evidence="2">Cytoplasm</location>
        <location evidence="2">Cytosol</location>
    </subcellularLocation>
</comment>
<dbReference type="SMART" id="SM00454">
    <property type="entry name" value="SAM"/>
    <property type="match status" value="1"/>
</dbReference>
<name>A0A369JV78_HYPMA</name>
<evidence type="ECO:0000256" key="6">
    <source>
        <dbReference type="ARBA" id="ARBA00024046"/>
    </source>
</evidence>
<evidence type="ECO:0000256" key="1">
    <source>
        <dbReference type="ARBA" id="ARBA00004201"/>
    </source>
</evidence>
<feature type="region of interest" description="Disordered" evidence="9">
    <location>
        <begin position="254"/>
        <end position="290"/>
    </location>
</feature>
<keyword evidence="12" id="KW-1185">Reference proteome</keyword>
<evidence type="ECO:0000256" key="5">
    <source>
        <dbReference type="ARBA" id="ARBA00022884"/>
    </source>
</evidence>
<dbReference type="InterPro" id="IPR001660">
    <property type="entry name" value="SAM"/>
</dbReference>
<dbReference type="Pfam" id="PF07647">
    <property type="entry name" value="SAM_2"/>
    <property type="match status" value="1"/>
</dbReference>
<feature type="region of interest" description="Disordered" evidence="9">
    <location>
        <begin position="114"/>
        <end position="154"/>
    </location>
</feature>
<keyword evidence="5" id="KW-0694">RNA-binding</keyword>
<dbReference type="GO" id="GO:0000932">
    <property type="term" value="C:P-body"/>
    <property type="evidence" value="ECO:0007669"/>
    <property type="project" value="UniProtKB-SubCell"/>
</dbReference>
<comment type="similarity">
    <text evidence="3">Belongs to the VTS1 family.</text>
</comment>
<dbReference type="InParanoid" id="A0A369JV78"/>
<dbReference type="Pfam" id="PF25479">
    <property type="entry name" value="Vts1"/>
    <property type="match status" value="1"/>
</dbReference>
<protein>
    <recommendedName>
        <fullName evidence="7">RNA-binding protein VTS1</fullName>
    </recommendedName>
</protein>
<evidence type="ECO:0000259" key="10">
    <source>
        <dbReference type="SMART" id="SM00454"/>
    </source>
</evidence>
<evidence type="ECO:0000256" key="3">
    <source>
        <dbReference type="ARBA" id="ARBA00007325"/>
    </source>
</evidence>
<keyword evidence="4" id="KW-0963">Cytoplasm</keyword>
<feature type="region of interest" description="Disordered" evidence="9">
    <location>
        <begin position="407"/>
        <end position="480"/>
    </location>
</feature>
<evidence type="ECO:0000256" key="9">
    <source>
        <dbReference type="SAM" id="MobiDB-lite"/>
    </source>
</evidence>
<feature type="compositionally biased region" description="Low complexity" evidence="9">
    <location>
        <begin position="414"/>
        <end position="430"/>
    </location>
</feature>
<dbReference type="Proteomes" id="UP000076154">
    <property type="component" value="Unassembled WGS sequence"/>
</dbReference>
<dbReference type="AlphaFoldDB" id="A0A369JV78"/>
<dbReference type="OrthoDB" id="2155283at2759"/>
<dbReference type="InterPro" id="IPR057327">
    <property type="entry name" value="Vts1_dom"/>
</dbReference>
<evidence type="ECO:0000256" key="2">
    <source>
        <dbReference type="ARBA" id="ARBA00004514"/>
    </source>
</evidence>
<organism evidence="11 12">
    <name type="scientific">Hypsizygus marmoreus</name>
    <name type="common">White beech mushroom</name>
    <name type="synonym">Agaricus marmoreus</name>
    <dbReference type="NCBI Taxonomy" id="39966"/>
    <lineage>
        <taxon>Eukaryota</taxon>
        <taxon>Fungi</taxon>
        <taxon>Dikarya</taxon>
        <taxon>Basidiomycota</taxon>
        <taxon>Agaricomycotina</taxon>
        <taxon>Agaricomycetes</taxon>
        <taxon>Agaricomycetidae</taxon>
        <taxon>Agaricales</taxon>
        <taxon>Tricholomatineae</taxon>
        <taxon>Lyophyllaceae</taxon>
        <taxon>Hypsizygus</taxon>
    </lineage>
</organism>
<feature type="compositionally biased region" description="Low complexity" evidence="9">
    <location>
        <begin position="8"/>
        <end position="22"/>
    </location>
</feature>
<dbReference type="InterPro" id="IPR037635">
    <property type="entry name" value="VTS1_SAM"/>
</dbReference>
<evidence type="ECO:0000313" key="11">
    <source>
        <dbReference type="EMBL" id="RDB25242.1"/>
    </source>
</evidence>
<dbReference type="InterPro" id="IPR013761">
    <property type="entry name" value="SAM/pointed_sf"/>
</dbReference>
<sequence length="480" mass="50748">MSTSVEIPKAAPSSAAEHAPASLPNGGQGATHSTLQGLDLWLENFRKYEATLQEVTKASAETKFKAELSTIEQWFKVLSEAERTAAVYTLMLHSNQDQIRFFISVLQQMIRPEVAKSPESPAEDPVKPKQSGRNIRPPSLNLPLPGSPTTPTPITAKDSASFFHVKENGHDNVQAPAEGLPSLKLNTEDFNSEVTDDEGKNSDNAAAQGIAGLPGLGMMSPFHLNMIANAGLSPEAQLLAVQLVMSGLVQPVGTAPQSQRTQSQGKKPSLLGDPKSWRTPTSAKYPGSALRSSGLRATALKSAGLKSAGLQSASLQSAGLKSSGLDSASSLSSMASPREEDFDPEMLKDIPAWLRSLRLHKYTSCFDGLSWQEMVVLDDAALETKGIAALGARRRLLRTFEHVRKRMGMESPNSATPTTSSLFPSTPYSSAGETQATAPHSAAPTSKLSITSPVFVPSHGGPQSAAPTVSVTASGSSPSN</sequence>
<dbReference type="GO" id="GO:0005829">
    <property type="term" value="C:cytosol"/>
    <property type="evidence" value="ECO:0007669"/>
    <property type="project" value="UniProtKB-SubCell"/>
</dbReference>
<comment type="caution">
    <text evidence="11">The sequence shown here is derived from an EMBL/GenBank/DDBJ whole genome shotgun (WGS) entry which is preliminary data.</text>
</comment>
<feature type="compositionally biased region" description="Polar residues" evidence="9">
    <location>
        <begin position="255"/>
        <end position="266"/>
    </location>
</feature>
<comment type="function">
    <text evidence="8">RNA-binding protein involved in post-transcriptional regulation through transcript degradation.</text>
</comment>
<feature type="compositionally biased region" description="Polar residues" evidence="9">
    <location>
        <begin position="431"/>
        <end position="452"/>
    </location>
</feature>
<feature type="compositionally biased region" description="Polar residues" evidence="9">
    <location>
        <begin position="465"/>
        <end position="480"/>
    </location>
</feature>
<accession>A0A369JV78</accession>
<proteinExistence type="inferred from homology"/>
<dbReference type="InterPro" id="IPR050897">
    <property type="entry name" value="SMAUG/VTS1_RNA-bind"/>
</dbReference>
<feature type="region of interest" description="Disordered" evidence="9">
    <location>
        <begin position="1"/>
        <end position="31"/>
    </location>
</feature>
<dbReference type="GO" id="GO:0000289">
    <property type="term" value="P:nuclear-transcribed mRNA poly(A) tail shortening"/>
    <property type="evidence" value="ECO:0007669"/>
    <property type="project" value="TreeGrafter"/>
</dbReference>
<dbReference type="PANTHER" id="PTHR12515">
    <property type="entry name" value="STERILE ALPHA MOTIF DOMAIN CONTAINING PROTEIN 4-RELATED"/>
    <property type="match status" value="1"/>
</dbReference>
<evidence type="ECO:0000256" key="4">
    <source>
        <dbReference type="ARBA" id="ARBA00022490"/>
    </source>
</evidence>
<dbReference type="PANTHER" id="PTHR12515:SF5">
    <property type="entry name" value="PROTEIN SMAUG"/>
    <property type="match status" value="1"/>
</dbReference>
<evidence type="ECO:0000256" key="7">
    <source>
        <dbReference type="ARBA" id="ARBA00024136"/>
    </source>
</evidence>
<dbReference type="SUPFAM" id="SSF47769">
    <property type="entry name" value="SAM/Pointed domain"/>
    <property type="match status" value="1"/>
</dbReference>
<evidence type="ECO:0000313" key="12">
    <source>
        <dbReference type="Proteomes" id="UP000076154"/>
    </source>
</evidence>
<gene>
    <name evidence="11" type="ORF">Hypma_008010</name>
</gene>
<dbReference type="CDD" id="cd09556">
    <property type="entry name" value="SAM_VTS1_fungal"/>
    <property type="match status" value="1"/>
</dbReference>
<dbReference type="EMBL" id="LUEZ02000041">
    <property type="protein sequence ID" value="RDB25242.1"/>
    <property type="molecule type" value="Genomic_DNA"/>
</dbReference>
<feature type="domain" description="SAM" evidence="10">
    <location>
        <begin position="342"/>
        <end position="406"/>
    </location>
</feature>
<comment type="subunit">
    <text evidence="6">Monomer. Binds to RNA.</text>
</comment>
<dbReference type="Gene3D" id="1.10.150.50">
    <property type="entry name" value="Transcription Factor, Ets-1"/>
    <property type="match status" value="1"/>
</dbReference>